<dbReference type="EMBL" id="JACBZR010000001">
    <property type="protein sequence ID" value="NYI75391.1"/>
    <property type="molecule type" value="Genomic_DNA"/>
</dbReference>
<feature type="region of interest" description="Disordered" evidence="1">
    <location>
        <begin position="1"/>
        <end position="34"/>
    </location>
</feature>
<evidence type="ECO:0000313" key="3">
    <source>
        <dbReference type="EMBL" id="NYI75391.1"/>
    </source>
</evidence>
<proteinExistence type="predicted"/>
<feature type="transmembrane region" description="Helical" evidence="2">
    <location>
        <begin position="44"/>
        <end position="62"/>
    </location>
</feature>
<feature type="compositionally biased region" description="Basic and acidic residues" evidence="1">
    <location>
        <begin position="24"/>
        <end position="34"/>
    </location>
</feature>
<evidence type="ECO:0000256" key="2">
    <source>
        <dbReference type="SAM" id="Phobius"/>
    </source>
</evidence>
<keyword evidence="2" id="KW-0812">Transmembrane</keyword>
<dbReference type="InterPro" id="IPR021385">
    <property type="entry name" value="DUF3017"/>
</dbReference>
<evidence type="ECO:0000313" key="4">
    <source>
        <dbReference type="Proteomes" id="UP000564496"/>
    </source>
</evidence>
<keyword evidence="4" id="KW-1185">Reference proteome</keyword>
<dbReference type="AlphaFoldDB" id="A0A7Z0DHH1"/>
<feature type="compositionally biased region" description="Low complexity" evidence="1">
    <location>
        <begin position="1"/>
        <end position="23"/>
    </location>
</feature>
<keyword evidence="2" id="KW-0472">Membrane</keyword>
<evidence type="ECO:0000256" key="1">
    <source>
        <dbReference type="SAM" id="MobiDB-lite"/>
    </source>
</evidence>
<dbReference type="Pfam" id="PF11222">
    <property type="entry name" value="DUF3017"/>
    <property type="match status" value="1"/>
</dbReference>
<gene>
    <name evidence="3" type="ORF">BJ988_000039</name>
</gene>
<sequence>MSVHPPLSTTPATPEAPAPVAAAAEHEKADPEDVRSFPSTIGGFVYLGVLTAALAGLGLVGFGHWRVGIIVLAAGVGAASLARAVLRTKDAGMLAVRSRWFDVVLLALAAGALWILAVSVPGD</sequence>
<feature type="transmembrane region" description="Helical" evidence="2">
    <location>
        <begin position="68"/>
        <end position="86"/>
    </location>
</feature>
<accession>A0A7Z0DHH1</accession>
<organism evidence="3 4">
    <name type="scientific">Nocardioides panzhihuensis</name>
    <dbReference type="NCBI Taxonomy" id="860243"/>
    <lineage>
        <taxon>Bacteria</taxon>
        <taxon>Bacillati</taxon>
        <taxon>Actinomycetota</taxon>
        <taxon>Actinomycetes</taxon>
        <taxon>Propionibacteriales</taxon>
        <taxon>Nocardioidaceae</taxon>
        <taxon>Nocardioides</taxon>
    </lineage>
</organism>
<dbReference type="RefSeq" id="WP_343051366.1">
    <property type="nucleotide sequence ID" value="NZ_JACBZR010000001.1"/>
</dbReference>
<reference evidence="3 4" key="1">
    <citation type="submission" date="2020-07" db="EMBL/GenBank/DDBJ databases">
        <title>Sequencing the genomes of 1000 actinobacteria strains.</title>
        <authorList>
            <person name="Klenk H.-P."/>
        </authorList>
    </citation>
    <scope>NUCLEOTIDE SEQUENCE [LARGE SCALE GENOMIC DNA]</scope>
    <source>
        <strain evidence="3 4">DSM 26487</strain>
    </source>
</reference>
<protein>
    <submittedName>
        <fullName evidence="3">Putative lipid-binding transport protein (Tim44 family)</fullName>
    </submittedName>
</protein>
<keyword evidence="2" id="KW-1133">Transmembrane helix</keyword>
<dbReference type="Proteomes" id="UP000564496">
    <property type="component" value="Unassembled WGS sequence"/>
</dbReference>
<feature type="transmembrane region" description="Helical" evidence="2">
    <location>
        <begin position="98"/>
        <end position="117"/>
    </location>
</feature>
<name>A0A7Z0DHH1_9ACTN</name>
<comment type="caution">
    <text evidence="3">The sequence shown here is derived from an EMBL/GenBank/DDBJ whole genome shotgun (WGS) entry which is preliminary data.</text>
</comment>